<dbReference type="Pfam" id="PF18962">
    <property type="entry name" value="Por_Secre_tail"/>
    <property type="match status" value="1"/>
</dbReference>
<dbReference type="InterPro" id="IPR011050">
    <property type="entry name" value="Pectin_lyase_fold/virulence"/>
</dbReference>
<dbReference type="InterPro" id="IPR012334">
    <property type="entry name" value="Pectin_lyas_fold"/>
</dbReference>
<evidence type="ECO:0000313" key="5">
    <source>
        <dbReference type="Proteomes" id="UP000319619"/>
    </source>
</evidence>
<dbReference type="SMART" id="SM00710">
    <property type="entry name" value="PbH1"/>
    <property type="match status" value="10"/>
</dbReference>
<dbReference type="EMBL" id="NJBN01000004">
    <property type="protein sequence ID" value="TKJ40602.1"/>
    <property type="molecule type" value="Genomic_DNA"/>
</dbReference>
<feature type="domain" description="Right handed beta helix" evidence="2">
    <location>
        <begin position="320"/>
        <end position="439"/>
    </location>
</feature>
<name>A0A532V0D5_UNCL8</name>
<sequence>MEVKMSSGRYLSIGITACLLLSAGISYAVLVDGYCYLEGQTNHSGTTVLFEENSPGAVTDSTLTDNAGYYQIDLAAGAYDVYFLHEFYYYDYILDQLFFSPTTLPDITLNSYPVGVYISGPLIGTLEDTTYVVTGPISVEAGQSLTISPGATLLFWDFFEYPTFNIYGTLYAEGTEQDSIKFTSVEEAHWGGIDFLTTVSSDSRLEYCEISNSDAGGIYCDNASPTISHCLIYRNTADDGGGINCYLASPTISYCTIKGNTAGNGGGIQCWEASPTIEYCLIDDNTAWDDWGGGGGIFCRDSSEPNVSYCTITENTAPDGGGIRFMSAEGIFNNCTIQANHCWYHGGAIYADDSGFWYPILSNCLIEGNTTGQSGGGCYFVQNSFPTFSYCTITTNQGYGVYTSSGYEPASLYNCTIEGNEDGGVSGWWNVSNCTVTGNHGIGISSSGIVAECTVTGNDGVGISGDGDFYYNLVRDNFGGGMICTGDANIRSCTIVENGGCGINISNANPTILNTVVSGNAQAGVTGYYVNASITYSDFFDNAGGNIMGNHPQWLGQIVTVNTNGDSCDLYYNIFEDPEFVDTIWSDYRLDWDSPCIDAGDPDPLYVDPDGTVADMGAFYFNQLAPVSILLTPMNTPIAIPAGGGSFRYFIRATNIQSTPQTATIWTEAVLPNGSIYGPILGPLSAPLDPDQTAMRQRTQTVPAGAPAGSYSYDAYSVVGSDTSMDSFTFVKLGSDGSDCLDGWIDSGETFGEIAGGNTPTLQQEFTLLGAYPNPFNPTTTIRFNLPKTCLVYLEVFDISGRSVTSLINGWRNAGNHQVTFDASNLPSGVYIHQLSAGDFTATGKMVLVK</sequence>
<keyword evidence="1" id="KW-0677">Repeat</keyword>
<dbReference type="AlphaFoldDB" id="A0A532V0D5"/>
<dbReference type="PANTHER" id="PTHR22990:SF15">
    <property type="entry name" value="F-BOX ONLY PROTEIN 10"/>
    <property type="match status" value="1"/>
</dbReference>
<feature type="domain" description="Secretion system C-terminal sorting" evidence="3">
    <location>
        <begin position="772"/>
        <end position="847"/>
    </location>
</feature>
<organism evidence="4 5">
    <name type="scientific">candidate division LCP-89 bacterium B3_LCP</name>
    <dbReference type="NCBI Taxonomy" id="2012998"/>
    <lineage>
        <taxon>Bacteria</taxon>
        <taxon>Pseudomonadati</taxon>
        <taxon>Bacteria division LCP-89</taxon>
    </lineage>
</organism>
<accession>A0A532V0D5</accession>
<dbReference type="Gene3D" id="2.160.20.10">
    <property type="entry name" value="Single-stranded right-handed beta-helix, Pectin lyase-like"/>
    <property type="match status" value="2"/>
</dbReference>
<feature type="domain" description="Right handed beta helix" evidence="2">
    <location>
        <begin position="197"/>
        <end position="316"/>
    </location>
</feature>
<dbReference type="NCBIfam" id="TIGR04183">
    <property type="entry name" value="Por_Secre_tail"/>
    <property type="match status" value="1"/>
</dbReference>
<proteinExistence type="predicted"/>
<dbReference type="Proteomes" id="UP000319619">
    <property type="component" value="Unassembled WGS sequence"/>
</dbReference>
<evidence type="ECO:0008006" key="6">
    <source>
        <dbReference type="Google" id="ProtNLM"/>
    </source>
</evidence>
<dbReference type="InterPro" id="IPR039448">
    <property type="entry name" value="Beta_helix"/>
</dbReference>
<evidence type="ECO:0000259" key="3">
    <source>
        <dbReference type="Pfam" id="PF18962"/>
    </source>
</evidence>
<reference evidence="4 5" key="1">
    <citation type="submission" date="2017-06" db="EMBL/GenBank/DDBJ databases">
        <title>Novel microbial phyla capable of carbon fixation and sulfur reduction in deep-sea sediments.</title>
        <authorList>
            <person name="Huang J."/>
            <person name="Baker B."/>
            <person name="Wang Y."/>
        </authorList>
    </citation>
    <scope>NUCLEOTIDE SEQUENCE [LARGE SCALE GENOMIC DNA]</scope>
    <source>
        <strain evidence="4">B3_LCP</strain>
    </source>
</reference>
<dbReference type="GO" id="GO:0006511">
    <property type="term" value="P:ubiquitin-dependent protein catabolic process"/>
    <property type="evidence" value="ECO:0007669"/>
    <property type="project" value="TreeGrafter"/>
</dbReference>
<dbReference type="SUPFAM" id="SSF51126">
    <property type="entry name" value="Pectin lyase-like"/>
    <property type="match status" value="2"/>
</dbReference>
<gene>
    <name evidence="4" type="ORF">CEE37_06460</name>
</gene>
<dbReference type="InterPro" id="IPR026444">
    <property type="entry name" value="Secre_tail"/>
</dbReference>
<comment type="caution">
    <text evidence="4">The sequence shown here is derived from an EMBL/GenBank/DDBJ whole genome shotgun (WGS) entry which is preliminary data.</text>
</comment>
<dbReference type="InterPro" id="IPR006626">
    <property type="entry name" value="PbH1"/>
</dbReference>
<protein>
    <recommendedName>
        <fullName evidence="6">Secretion system C-terminal sorting domain-containing protein</fullName>
    </recommendedName>
</protein>
<dbReference type="Pfam" id="PF13229">
    <property type="entry name" value="Beta_helix"/>
    <property type="match status" value="2"/>
</dbReference>
<dbReference type="InterPro" id="IPR051550">
    <property type="entry name" value="SCF-Subunits/Alg-Epimerases"/>
</dbReference>
<evidence type="ECO:0000313" key="4">
    <source>
        <dbReference type="EMBL" id="TKJ40602.1"/>
    </source>
</evidence>
<dbReference type="Gene3D" id="2.60.40.4070">
    <property type="match status" value="1"/>
</dbReference>
<evidence type="ECO:0000259" key="2">
    <source>
        <dbReference type="Pfam" id="PF13229"/>
    </source>
</evidence>
<dbReference type="PANTHER" id="PTHR22990">
    <property type="entry name" value="F-BOX ONLY PROTEIN"/>
    <property type="match status" value="1"/>
</dbReference>
<evidence type="ECO:0000256" key="1">
    <source>
        <dbReference type="ARBA" id="ARBA00022737"/>
    </source>
</evidence>